<keyword evidence="2" id="KW-0328">Glycosyltransferase</keyword>
<comment type="caution">
    <text evidence="8">The sequence shown here is derived from an EMBL/GenBank/DDBJ whole genome shotgun (WGS) entry which is preliminary data.</text>
</comment>
<comment type="similarity">
    <text evidence="6">Belongs to the DarT ADP-ribosyltransferase family.</text>
</comment>
<keyword evidence="3" id="KW-0808">Transferase</keyword>
<reference evidence="9" key="1">
    <citation type="journal article" date="2019" name="Int. J. Syst. Evol. Microbiol.">
        <title>The Global Catalogue of Microorganisms (GCM) 10K type strain sequencing project: providing services to taxonomists for standard genome sequencing and annotation.</title>
        <authorList>
            <consortium name="The Broad Institute Genomics Platform"/>
            <consortium name="The Broad Institute Genome Sequencing Center for Infectious Disease"/>
            <person name="Wu L."/>
            <person name="Ma J."/>
        </authorList>
    </citation>
    <scope>NUCLEOTIDE SEQUENCE [LARGE SCALE GENOMIC DNA]</scope>
    <source>
        <strain evidence="9">CGMCC 1.12478</strain>
    </source>
</reference>
<dbReference type="Proteomes" id="UP000645462">
    <property type="component" value="Unassembled WGS sequence"/>
</dbReference>
<evidence type="ECO:0000256" key="5">
    <source>
        <dbReference type="ARBA" id="ARBA00023125"/>
    </source>
</evidence>
<evidence type="ECO:0000313" key="8">
    <source>
        <dbReference type="EMBL" id="GGC16435.1"/>
    </source>
</evidence>
<comment type="caution">
    <text evidence="6">Lacks conserved residue(s) required for the propagation of feature annotation.</text>
</comment>
<accession>A0ABQ1L0N6</accession>
<keyword evidence="1 6" id="KW-1277">Toxin-antitoxin system</keyword>
<keyword evidence="9" id="KW-1185">Reference proteome</keyword>
<evidence type="ECO:0000256" key="3">
    <source>
        <dbReference type="ARBA" id="ARBA00022679"/>
    </source>
</evidence>
<feature type="domain" description="DarT" evidence="7">
    <location>
        <begin position="17"/>
        <end position="176"/>
    </location>
</feature>
<dbReference type="InterPro" id="IPR029494">
    <property type="entry name" value="DarT"/>
</dbReference>
<proteinExistence type="inferred from homology"/>
<gene>
    <name evidence="8" type="ORF">GCM10011363_36050</name>
</gene>
<evidence type="ECO:0000313" key="9">
    <source>
        <dbReference type="Proteomes" id="UP000645462"/>
    </source>
</evidence>
<dbReference type="Pfam" id="PF14487">
    <property type="entry name" value="DarT"/>
    <property type="match status" value="1"/>
</dbReference>
<keyword evidence="4" id="KW-0548">Nucleotidyltransferase</keyword>
<sequence>MTVDDFIALIKKSGQHDCLYHFTDESNFEQIDKLGLVSKERMRKEGWWPNTTGGNEWSHDQDRARGIDPFVSLCLTSNHPMKYLAQKDGRLPNPRYLVISPDILIIPDVHIAFGVANANETSILPLSDALAHLDVEVIYTRTNWSDPDVQARLRAAEKMELLVPNGVPRNLILGYR</sequence>
<dbReference type="PROSITE" id="PS52018">
    <property type="entry name" value="DART"/>
    <property type="match status" value="1"/>
</dbReference>
<evidence type="ECO:0000256" key="6">
    <source>
        <dbReference type="PROSITE-ProRule" id="PRU01362"/>
    </source>
</evidence>
<dbReference type="RefSeq" id="WP_188483488.1">
    <property type="nucleotide sequence ID" value="NZ_BMFC01000012.1"/>
</dbReference>
<organism evidence="8 9">
    <name type="scientific">Marivita lacus</name>
    <dbReference type="NCBI Taxonomy" id="1323742"/>
    <lineage>
        <taxon>Bacteria</taxon>
        <taxon>Pseudomonadati</taxon>
        <taxon>Pseudomonadota</taxon>
        <taxon>Alphaproteobacteria</taxon>
        <taxon>Rhodobacterales</taxon>
        <taxon>Roseobacteraceae</taxon>
        <taxon>Marivita</taxon>
    </lineage>
</organism>
<evidence type="ECO:0000256" key="2">
    <source>
        <dbReference type="ARBA" id="ARBA00022676"/>
    </source>
</evidence>
<protein>
    <recommendedName>
        <fullName evidence="7">DarT domain-containing protein</fullName>
    </recommendedName>
</protein>
<dbReference type="EMBL" id="BMFC01000012">
    <property type="protein sequence ID" value="GGC16435.1"/>
    <property type="molecule type" value="Genomic_DNA"/>
</dbReference>
<name>A0ABQ1L0N6_9RHOB</name>
<evidence type="ECO:0000256" key="4">
    <source>
        <dbReference type="ARBA" id="ARBA00022695"/>
    </source>
</evidence>
<evidence type="ECO:0000259" key="7">
    <source>
        <dbReference type="PROSITE" id="PS52018"/>
    </source>
</evidence>
<keyword evidence="5 6" id="KW-0238">DNA-binding</keyword>
<evidence type="ECO:0000256" key="1">
    <source>
        <dbReference type="ARBA" id="ARBA00022649"/>
    </source>
</evidence>